<evidence type="ECO:0000313" key="9">
    <source>
        <dbReference type="Proteomes" id="UP000266272"/>
    </source>
</evidence>
<feature type="transmembrane region" description="Helical" evidence="6">
    <location>
        <begin position="404"/>
        <end position="427"/>
    </location>
</feature>
<accession>A0A395NEY3</accession>
<proteinExistence type="predicted"/>
<dbReference type="Gene3D" id="1.20.1250.20">
    <property type="entry name" value="MFS general substrate transporter like domains"/>
    <property type="match status" value="1"/>
</dbReference>
<dbReference type="OrthoDB" id="440553at2759"/>
<dbReference type="InterPro" id="IPR020846">
    <property type="entry name" value="MFS_dom"/>
</dbReference>
<dbReference type="PRINTS" id="PR01036">
    <property type="entry name" value="TCRTETB"/>
</dbReference>
<feature type="transmembrane region" description="Helical" evidence="6">
    <location>
        <begin position="303"/>
        <end position="323"/>
    </location>
</feature>
<evidence type="ECO:0000256" key="3">
    <source>
        <dbReference type="ARBA" id="ARBA00022989"/>
    </source>
</evidence>
<reference evidence="8 9" key="1">
    <citation type="journal article" date="2018" name="PLoS Pathog.">
        <title>Evolution of structural diversity of trichothecenes, a family of toxins produced by plant pathogenic and entomopathogenic fungi.</title>
        <authorList>
            <person name="Proctor R.H."/>
            <person name="McCormick S.P."/>
            <person name="Kim H.S."/>
            <person name="Cardoza R.E."/>
            <person name="Stanley A.M."/>
            <person name="Lindo L."/>
            <person name="Kelly A."/>
            <person name="Brown D.W."/>
            <person name="Lee T."/>
            <person name="Vaughan M.M."/>
            <person name="Alexander N.J."/>
            <person name="Busman M."/>
            <person name="Gutierrez S."/>
        </authorList>
    </citation>
    <scope>NUCLEOTIDE SEQUENCE [LARGE SCALE GENOMIC DNA]</scope>
    <source>
        <strain evidence="8 9">IBT 40837</strain>
    </source>
</reference>
<keyword evidence="2 6" id="KW-0812">Transmembrane</keyword>
<dbReference type="AlphaFoldDB" id="A0A395NEY3"/>
<feature type="domain" description="Major facilitator superfamily (MFS) profile" evidence="7">
    <location>
        <begin position="70"/>
        <end position="530"/>
    </location>
</feature>
<feature type="transmembrane region" description="Helical" evidence="6">
    <location>
        <begin position="343"/>
        <end position="363"/>
    </location>
</feature>
<evidence type="ECO:0000256" key="5">
    <source>
        <dbReference type="SAM" id="MobiDB-lite"/>
    </source>
</evidence>
<dbReference type="InterPro" id="IPR011701">
    <property type="entry name" value="MFS"/>
</dbReference>
<dbReference type="GO" id="GO:0022857">
    <property type="term" value="F:transmembrane transporter activity"/>
    <property type="evidence" value="ECO:0007669"/>
    <property type="project" value="InterPro"/>
</dbReference>
<feature type="transmembrane region" description="Helical" evidence="6">
    <location>
        <begin position="160"/>
        <end position="181"/>
    </location>
</feature>
<feature type="transmembrane region" description="Helical" evidence="6">
    <location>
        <begin position="509"/>
        <end position="526"/>
    </location>
</feature>
<sequence>MGGTSHDSSSPKRDTAVIEQKAEDANGKQAADVVTTADPESTIGVASNNPNNRNGVGEPTYLRGWKLWMLTAALWISLFLSTLETTIVSTSLVSITNALDGFILRDWIVTAYLLTYTGFLVIYAKFSDVFGQKTMLLLALAIFTIFSALCGAASEIVELILFRAFQGVGASGIYSMIMVIAPGLIPPAKYGKYMAIVATVFIVASVLGPILGGVINRQSSWRWVFLLKLDVVGMFLLLAWTVLLVFALEEGGTRFPWNSAAVISTLVLAVVLAIVFGFWEVYTETSTNAQEPVFPPSICKDRLVANMLLTAFFVGFPFVSIVVNIPQRAQAVGGFSPVKAGIALLPLLLTSPLATALSGFLTGTFKVPPFYLIIISSTLQLVGVGLTCSLPVDATSVPAAQYGYEVIMGVGFGMGLTTLLTFARVVVPEKHLAVMMGAITQIRVLGGAISLAICATILNNHLRPKLQSLLGPEEAALILDSLQAIEKLNTTQQAQVRRAFAEGYHLQNIFMAAMTGLGLITSLFLWEKVPRKAA</sequence>
<evidence type="ECO:0000256" key="6">
    <source>
        <dbReference type="SAM" id="Phobius"/>
    </source>
</evidence>
<keyword evidence="9" id="KW-1185">Reference proteome</keyword>
<feature type="transmembrane region" description="Helical" evidence="6">
    <location>
        <begin position="227"/>
        <end position="248"/>
    </location>
</feature>
<evidence type="ECO:0000256" key="1">
    <source>
        <dbReference type="ARBA" id="ARBA00004141"/>
    </source>
</evidence>
<dbReference type="EMBL" id="PXOA01000520">
    <property type="protein sequence ID" value="RFU74580.1"/>
    <property type="molecule type" value="Genomic_DNA"/>
</dbReference>
<organism evidence="8 9">
    <name type="scientific">Trichoderma arundinaceum</name>
    <dbReference type="NCBI Taxonomy" id="490622"/>
    <lineage>
        <taxon>Eukaryota</taxon>
        <taxon>Fungi</taxon>
        <taxon>Dikarya</taxon>
        <taxon>Ascomycota</taxon>
        <taxon>Pezizomycotina</taxon>
        <taxon>Sordariomycetes</taxon>
        <taxon>Hypocreomycetidae</taxon>
        <taxon>Hypocreales</taxon>
        <taxon>Hypocreaceae</taxon>
        <taxon>Trichoderma</taxon>
    </lineage>
</organism>
<evidence type="ECO:0000256" key="2">
    <source>
        <dbReference type="ARBA" id="ARBA00022692"/>
    </source>
</evidence>
<feature type="compositionally biased region" description="Basic and acidic residues" evidence="5">
    <location>
        <begin position="9"/>
        <end position="26"/>
    </location>
</feature>
<comment type="subcellular location">
    <subcellularLocation>
        <location evidence="1">Membrane</location>
        <topology evidence="1">Multi-pass membrane protein</topology>
    </subcellularLocation>
</comment>
<protein>
    <submittedName>
        <fullName evidence="8">Mfs-type transporter</fullName>
    </submittedName>
</protein>
<dbReference type="GO" id="GO:0005886">
    <property type="term" value="C:plasma membrane"/>
    <property type="evidence" value="ECO:0007669"/>
    <property type="project" value="TreeGrafter"/>
</dbReference>
<dbReference type="PANTHER" id="PTHR23501">
    <property type="entry name" value="MAJOR FACILITATOR SUPERFAMILY"/>
    <property type="match status" value="1"/>
</dbReference>
<keyword evidence="3 6" id="KW-1133">Transmembrane helix</keyword>
<feature type="region of interest" description="Disordered" evidence="5">
    <location>
        <begin position="1"/>
        <end position="33"/>
    </location>
</feature>
<evidence type="ECO:0000259" key="7">
    <source>
        <dbReference type="PROSITE" id="PS50850"/>
    </source>
</evidence>
<dbReference type="PANTHER" id="PTHR23501:SF43">
    <property type="entry name" value="MULTIDRUG TRANSPORTER, PUTATIVE (AFU_ORTHOLOGUE AFUA_6G03040)-RELATED"/>
    <property type="match status" value="1"/>
</dbReference>
<name>A0A395NEY3_TRIAR</name>
<dbReference type="Proteomes" id="UP000266272">
    <property type="component" value="Unassembled WGS sequence"/>
</dbReference>
<dbReference type="InterPro" id="IPR036259">
    <property type="entry name" value="MFS_trans_sf"/>
</dbReference>
<evidence type="ECO:0000256" key="4">
    <source>
        <dbReference type="ARBA" id="ARBA00023136"/>
    </source>
</evidence>
<feature type="transmembrane region" description="Helical" evidence="6">
    <location>
        <begin position="67"/>
        <end position="95"/>
    </location>
</feature>
<feature type="transmembrane region" description="Helical" evidence="6">
    <location>
        <begin position="370"/>
        <end position="392"/>
    </location>
</feature>
<dbReference type="Gene3D" id="1.20.1720.10">
    <property type="entry name" value="Multidrug resistance protein D"/>
    <property type="match status" value="1"/>
</dbReference>
<comment type="caution">
    <text evidence="8">The sequence shown here is derived from an EMBL/GenBank/DDBJ whole genome shotgun (WGS) entry which is preliminary data.</text>
</comment>
<feature type="transmembrane region" description="Helical" evidence="6">
    <location>
        <begin position="107"/>
        <end position="124"/>
    </location>
</feature>
<evidence type="ECO:0000313" key="8">
    <source>
        <dbReference type="EMBL" id="RFU74580.1"/>
    </source>
</evidence>
<feature type="transmembrane region" description="Helical" evidence="6">
    <location>
        <begin position="434"/>
        <end position="458"/>
    </location>
</feature>
<feature type="transmembrane region" description="Helical" evidence="6">
    <location>
        <begin position="136"/>
        <end position="153"/>
    </location>
</feature>
<feature type="transmembrane region" description="Helical" evidence="6">
    <location>
        <begin position="260"/>
        <end position="282"/>
    </location>
</feature>
<dbReference type="SUPFAM" id="SSF103473">
    <property type="entry name" value="MFS general substrate transporter"/>
    <property type="match status" value="1"/>
</dbReference>
<gene>
    <name evidence="8" type="ORF">TARUN_7668</name>
</gene>
<dbReference type="Pfam" id="PF07690">
    <property type="entry name" value="MFS_1"/>
    <property type="match status" value="1"/>
</dbReference>
<feature type="transmembrane region" description="Helical" evidence="6">
    <location>
        <begin position="193"/>
        <end position="215"/>
    </location>
</feature>
<keyword evidence="4 6" id="KW-0472">Membrane</keyword>
<dbReference type="PROSITE" id="PS50850">
    <property type="entry name" value="MFS"/>
    <property type="match status" value="1"/>
</dbReference>